<protein>
    <submittedName>
        <fullName evidence="2">Peptidase S16</fullName>
    </submittedName>
</protein>
<evidence type="ECO:0000259" key="1">
    <source>
        <dbReference type="PROSITE" id="PS51787"/>
    </source>
</evidence>
<proteinExistence type="predicted"/>
<reference evidence="2" key="1">
    <citation type="submission" date="2020-01" db="EMBL/GenBank/DDBJ databases">
        <authorList>
            <person name="Meier V. D."/>
            <person name="Meier V D."/>
        </authorList>
    </citation>
    <scope>NUCLEOTIDE SEQUENCE</scope>
    <source>
        <strain evidence="2">HLG_WM_MAG_07</strain>
    </source>
</reference>
<dbReference type="InterPro" id="IPR046336">
    <property type="entry name" value="Lon_prtase_N_sf"/>
</dbReference>
<dbReference type="Gene3D" id="2.30.130.40">
    <property type="entry name" value="LON domain-like"/>
    <property type="match status" value="1"/>
</dbReference>
<dbReference type="EMBL" id="CACVAY010000127">
    <property type="protein sequence ID" value="CAA6825594.1"/>
    <property type="molecule type" value="Genomic_DNA"/>
</dbReference>
<dbReference type="SUPFAM" id="SSF88697">
    <property type="entry name" value="PUA domain-like"/>
    <property type="match status" value="1"/>
</dbReference>
<dbReference type="AlphaFoldDB" id="A0A6S6U1K8"/>
<organism evidence="2">
    <name type="scientific">uncultured Thiotrichaceae bacterium</name>
    <dbReference type="NCBI Taxonomy" id="298394"/>
    <lineage>
        <taxon>Bacteria</taxon>
        <taxon>Pseudomonadati</taxon>
        <taxon>Pseudomonadota</taxon>
        <taxon>Gammaproteobacteria</taxon>
        <taxon>Thiotrichales</taxon>
        <taxon>Thiotrichaceae</taxon>
        <taxon>environmental samples</taxon>
    </lineage>
</organism>
<dbReference type="Pfam" id="PF02190">
    <property type="entry name" value="LON_substr_bdg"/>
    <property type="match status" value="1"/>
</dbReference>
<dbReference type="SMART" id="SM00464">
    <property type="entry name" value="LON"/>
    <property type="match status" value="1"/>
</dbReference>
<sequence length="218" mass="25045">MKPNYPLTQSFDELPEQLPLYPMDNALLPDGEFPLELSSSSDLALFISALRADQLIGIVQPKPRNTDGTIYQVGCAGRLRQYRERKDGRLNVMLTGICRFRIIEQQQHKDGYTTAKVDWSDYKIDYSSEDVDSIIINRFKKTLRDYFVRHNMQADWKVLNRQKTERMVNNLVLIINLDIDSKQKLLEAPTLTKRVILFTELLANKADPILASAPGSKQ</sequence>
<feature type="domain" description="Lon N-terminal" evidence="1">
    <location>
        <begin position="18"/>
        <end position="206"/>
    </location>
</feature>
<evidence type="ECO:0000313" key="2">
    <source>
        <dbReference type="EMBL" id="CAA6825594.1"/>
    </source>
</evidence>
<dbReference type="InterPro" id="IPR003111">
    <property type="entry name" value="Lon_prtase_N"/>
</dbReference>
<gene>
    <name evidence="2" type="ORF">HELGO_WM8018</name>
</gene>
<dbReference type="InterPro" id="IPR015947">
    <property type="entry name" value="PUA-like_sf"/>
</dbReference>
<accession>A0A6S6U1K8</accession>
<name>A0A6S6U1K8_9GAMM</name>
<dbReference type="PROSITE" id="PS51787">
    <property type="entry name" value="LON_N"/>
    <property type="match status" value="1"/>
</dbReference>